<reference evidence="2 3" key="1">
    <citation type="submission" date="2016-03" db="EMBL/GenBank/DDBJ databases">
        <title>Genome sequence of Rhodococcus kyotonensis KB10.</title>
        <authorList>
            <person name="Jeong H."/>
            <person name="Hong C.E."/>
            <person name="Jo S.H."/>
            <person name="Park J.M."/>
        </authorList>
    </citation>
    <scope>NUCLEOTIDE SEQUENCE [LARGE SCALE GENOMIC DNA]</scope>
    <source>
        <strain evidence="2 3">KB10</strain>
    </source>
</reference>
<name>A0A177Y6P1_9NOCA</name>
<dbReference type="Gene3D" id="1.10.10.10">
    <property type="entry name" value="Winged helix-like DNA-binding domain superfamily/Winged helix DNA-binding domain"/>
    <property type="match status" value="1"/>
</dbReference>
<dbReference type="RefSeq" id="WP_068431679.1">
    <property type="nucleotide sequence ID" value="NZ_LVHI01000040.1"/>
</dbReference>
<organism evidence="2 3">
    <name type="scientific">Rhodococcoides kyotonense</name>
    <dbReference type="NCBI Taxonomy" id="398843"/>
    <lineage>
        <taxon>Bacteria</taxon>
        <taxon>Bacillati</taxon>
        <taxon>Actinomycetota</taxon>
        <taxon>Actinomycetes</taxon>
        <taxon>Mycobacteriales</taxon>
        <taxon>Nocardiaceae</taxon>
        <taxon>Rhodococcoides</taxon>
    </lineage>
</organism>
<evidence type="ECO:0000313" key="3">
    <source>
        <dbReference type="Proteomes" id="UP000077519"/>
    </source>
</evidence>
<gene>
    <name evidence="2" type="ORF">A3K89_13110</name>
</gene>
<sequence length="149" mass="16503">MYGHELAPPRGTVALDLAATLIRVANTMRTRLDEVLARHRVSWAGYEVLDLVCTEGPMTYRALAHTLDRHRTSVRSIVAGLVDVGHVTRSLGGHRSDEFVVEPTRPGRAVHERARRALDAYGGDLLALDDPGTMIDHLHALDRALRGRR</sequence>
<dbReference type="SMART" id="SM00347">
    <property type="entry name" value="HTH_MARR"/>
    <property type="match status" value="1"/>
</dbReference>
<dbReference type="Proteomes" id="UP000077519">
    <property type="component" value="Unassembled WGS sequence"/>
</dbReference>
<dbReference type="GO" id="GO:0003700">
    <property type="term" value="F:DNA-binding transcription factor activity"/>
    <property type="evidence" value="ECO:0007669"/>
    <property type="project" value="InterPro"/>
</dbReference>
<accession>A0A177Y6P1</accession>
<comment type="caution">
    <text evidence="2">The sequence shown here is derived from an EMBL/GenBank/DDBJ whole genome shotgun (WGS) entry which is preliminary data.</text>
</comment>
<evidence type="ECO:0000313" key="2">
    <source>
        <dbReference type="EMBL" id="OAK51157.1"/>
    </source>
</evidence>
<feature type="domain" description="HTH marR-type" evidence="1">
    <location>
        <begin position="34"/>
        <end position="134"/>
    </location>
</feature>
<proteinExistence type="predicted"/>
<dbReference type="AlphaFoldDB" id="A0A177Y6P1"/>
<dbReference type="InterPro" id="IPR000835">
    <property type="entry name" value="HTH_MarR-typ"/>
</dbReference>
<dbReference type="SUPFAM" id="SSF46785">
    <property type="entry name" value="Winged helix' DNA-binding domain"/>
    <property type="match status" value="1"/>
</dbReference>
<dbReference type="InterPro" id="IPR036390">
    <property type="entry name" value="WH_DNA-bd_sf"/>
</dbReference>
<evidence type="ECO:0000259" key="1">
    <source>
        <dbReference type="SMART" id="SM00347"/>
    </source>
</evidence>
<dbReference type="InterPro" id="IPR036388">
    <property type="entry name" value="WH-like_DNA-bd_sf"/>
</dbReference>
<keyword evidence="3" id="KW-1185">Reference proteome</keyword>
<protein>
    <recommendedName>
        <fullName evidence="1">HTH marR-type domain-containing protein</fullName>
    </recommendedName>
</protein>
<dbReference type="EMBL" id="LVHI01000040">
    <property type="protein sequence ID" value="OAK51157.1"/>
    <property type="molecule type" value="Genomic_DNA"/>
</dbReference>